<dbReference type="Proteomes" id="UP001497392">
    <property type="component" value="Unassembled WGS sequence"/>
</dbReference>
<evidence type="ECO:0000313" key="4">
    <source>
        <dbReference type="Proteomes" id="UP001497392"/>
    </source>
</evidence>
<proteinExistence type="predicted"/>
<reference evidence="3 4" key="1">
    <citation type="submission" date="2024-06" db="EMBL/GenBank/DDBJ databases">
        <authorList>
            <person name="Kraege A."/>
            <person name="Thomma B."/>
        </authorList>
    </citation>
    <scope>NUCLEOTIDE SEQUENCE [LARGE SCALE GENOMIC DNA]</scope>
</reference>
<evidence type="ECO:0000313" key="3">
    <source>
        <dbReference type="EMBL" id="CAL5221788.1"/>
    </source>
</evidence>
<gene>
    <name evidence="3" type="primary">g4042</name>
    <name evidence="2" type="synonym">g4034</name>
    <name evidence="2" type="ORF">VP750_LOCUS3440</name>
    <name evidence="3" type="ORF">VP750_LOCUS3447</name>
</gene>
<accession>A0ABP1FUA8</accession>
<dbReference type="InterPro" id="IPR005069">
    <property type="entry name" value="Nucl-diP-sugar_transferase"/>
</dbReference>
<name>A0ABP1FUA8_9CHLO</name>
<feature type="domain" description="Nucleotide-diphospho-sugar transferase" evidence="1">
    <location>
        <begin position="136"/>
        <end position="339"/>
    </location>
</feature>
<dbReference type="EMBL" id="CAXHTA020000005">
    <property type="protein sequence ID" value="CAL5221781.1"/>
    <property type="molecule type" value="Genomic_DNA"/>
</dbReference>
<dbReference type="PANTHER" id="PTHR47032:SF1">
    <property type="entry name" value="UDP-D-XYLOSE:L-FUCOSE ALPHA-1,3-D-XYLOSYLTRANSFERASE-RELATED"/>
    <property type="match status" value="1"/>
</dbReference>
<dbReference type="Pfam" id="PF03407">
    <property type="entry name" value="Nucleotid_trans"/>
    <property type="match status" value="1"/>
</dbReference>
<dbReference type="EMBL" id="CAXHTA020000005">
    <property type="protein sequence ID" value="CAL5221788.1"/>
    <property type="molecule type" value="Genomic_DNA"/>
</dbReference>
<comment type="caution">
    <text evidence="3">The sequence shown here is derived from an EMBL/GenBank/DDBJ whole genome shotgun (WGS) entry which is preliminary data.</text>
</comment>
<keyword evidence="4" id="KW-1185">Reference proteome</keyword>
<evidence type="ECO:0000313" key="2">
    <source>
        <dbReference type="EMBL" id="CAL5221781.1"/>
    </source>
</evidence>
<dbReference type="InterPro" id="IPR052636">
    <property type="entry name" value="UDP-D-xylose:L-fucose_XylT"/>
</dbReference>
<sequence length="399" mass="44760">MRADPRWDGISKYIRSIRQTFASPQLLLWLGRGLGRVFRNGVSYSDRLEAELSSPYIRASNWRRSEGMKVAYAMIAIFVMSAAAKGRHLMFEQPSSTLAKHMAALARDNAVVLTSASCGYLEFADNWIAHVEALGISNWLTVAQDAATLQYLSERYPGHVLPVADFTGETLGEGSDLLEWGTPAFSVMACKRPLYLQAVLNLGYSVIWSDMDAVWLRDFRKLAPAMLDLVLVDDSEAEEERRSDNTGTGMMRLNPTEKAKGLLRDWYQVCQDDESNAQPAWNKLFTPEKRDTVTFHIMTKEIYPHSVLTTQLYSSNKRSYSPAWVHANFQLGAQNKQAFLAQHSAWKVGEQQEYPTCAPVTELFVATEYPWQAHERLAAKAVLEAMGVVAASMGNSIRS</sequence>
<organism evidence="3 4">
    <name type="scientific">Coccomyxa viridis</name>
    <dbReference type="NCBI Taxonomy" id="1274662"/>
    <lineage>
        <taxon>Eukaryota</taxon>
        <taxon>Viridiplantae</taxon>
        <taxon>Chlorophyta</taxon>
        <taxon>core chlorophytes</taxon>
        <taxon>Trebouxiophyceae</taxon>
        <taxon>Trebouxiophyceae incertae sedis</taxon>
        <taxon>Coccomyxaceae</taxon>
        <taxon>Coccomyxa</taxon>
    </lineage>
</organism>
<evidence type="ECO:0000259" key="1">
    <source>
        <dbReference type="Pfam" id="PF03407"/>
    </source>
</evidence>
<protein>
    <submittedName>
        <fullName evidence="2">G4034 protein</fullName>
    </submittedName>
    <submittedName>
        <fullName evidence="3">G4042 protein</fullName>
    </submittedName>
</protein>
<dbReference type="PANTHER" id="PTHR47032">
    <property type="entry name" value="UDP-D-XYLOSE:L-FUCOSE ALPHA-1,3-D-XYLOSYLTRANSFERASE-RELATED"/>
    <property type="match status" value="1"/>
</dbReference>